<dbReference type="EMBL" id="FQNC01000047">
    <property type="protein sequence ID" value="SGY72883.1"/>
    <property type="molecule type" value="Genomic_DNA"/>
</dbReference>
<evidence type="ECO:0000256" key="1">
    <source>
        <dbReference type="SAM" id="MobiDB-lite"/>
    </source>
</evidence>
<feature type="region of interest" description="Disordered" evidence="1">
    <location>
        <begin position="111"/>
        <end position="173"/>
    </location>
</feature>
<feature type="compositionally biased region" description="Low complexity" evidence="1">
    <location>
        <begin position="510"/>
        <end position="535"/>
    </location>
</feature>
<accession>A0A2X0MX64</accession>
<protein>
    <submittedName>
        <fullName evidence="2">BQ5605_C005g03224 protein</fullName>
    </submittedName>
</protein>
<feature type="region of interest" description="Disordered" evidence="1">
    <location>
        <begin position="264"/>
        <end position="364"/>
    </location>
</feature>
<dbReference type="Proteomes" id="UP000249464">
    <property type="component" value="Unassembled WGS sequence"/>
</dbReference>
<gene>
    <name evidence="2" type="primary">BQ5605_C005g03224</name>
    <name evidence="2" type="ORF">BQ5605_C005G03224</name>
</gene>
<feature type="compositionally biased region" description="Low complexity" evidence="1">
    <location>
        <begin position="593"/>
        <end position="604"/>
    </location>
</feature>
<feature type="compositionally biased region" description="Polar residues" evidence="1">
    <location>
        <begin position="638"/>
        <end position="647"/>
    </location>
</feature>
<feature type="compositionally biased region" description="Polar residues" evidence="1">
    <location>
        <begin position="725"/>
        <end position="734"/>
    </location>
</feature>
<keyword evidence="3" id="KW-1185">Reference proteome</keyword>
<evidence type="ECO:0000313" key="3">
    <source>
        <dbReference type="Proteomes" id="UP000249464"/>
    </source>
</evidence>
<sequence length="1205" mass="131901">MDRIQFGLKFGSSFGSSSMPGRPTLGWSEQVRAQQAGPSAELTATRAGFTAQDYDNAAAFLKDYPQQKWHVWSVQKALSIAHTQQSWHSHWRAASGAGAAELSQRIKKLREAERQARKKTTSGDAKTSSIASTSKTTGSRLKGDLSPSDSDHSDDSDDYDDSDDDKSNMQAARKTKYTRQDLYNLIREIHTITKSGGLKRDIYVNLATKASSDSPWWYPVHSATSWQTYHRDNRAEVDKWAKNLISGKKTRRDLLSWLNKQIEADKHRNTMSQGTQRASPPPPSAARPRMSNSSLAQQEETKPFANVDRKGRKRQATQGLETDSDDDGDARRARRKSDPARRKSTEETSTPLASNAASTSNTANTAVFTDADERMLVLELAVIENEDRERSEAWPALAKKTSRHTAHRWKEYFTTNKIRLLPRVTNAARDLMLGRKPTVEKEAAPEPLPTLSKTAAASLPELAPEPIVALPDSAIGKSEPQKSALPATKPPGKPLVPSSSLHLPAAESATPTLPAVVSVSTSAPSLASAPAAPTVEQLQSPDIPPAATTKNLSAQSLPAAAPKQRAQTPEVNAIVATSAASPMKLSQPKDTTKSTSPKTASMPSLETPVPQAEDSTGRPKTTTPAMSPTKQVAVLTAPVTQPTNATTEAWPELGGSDTGPAPGPTQAGPSTQARMDDPQPSPPTPSATPPPCVPHVDSSRDVSGDALMVASEGSPRRPSPFLGESQDSVPTLSAQLVPAPAGSTTTVQVVEFESTKTKLTQTTVTNGSSTAVPTEALSQLQDEDDRRMDAQLQAATFNGVHRPPVLLGTPQPVAGVNWTSTTGPNSSTKPFESHQAEYDFLETYLDWRQVNWFDDAEQKLEEREKAKAAVEERERERVRLAAEQMVRTAQEKQRRDERLKAQKAAENNRLVVKTNWEYEARIAAEAAQEMASRVADMERRKAAEEAADAKRSSPIPLARASPMPQHHSSDAMRSPSISRFNGEPMSSRKRPRASLEQTSSRDVTPQRQPSSQNDTPQQHPPSRLLPEETSNGAKRQRLSSTPRPSHSGPAPCAATALSPTVKVESDPVAETSGADTGLELKDSMRAFAKRYGLKQRRACDLYFAISAPPNYEGLDLACQWFTRRKDGTYPFRPGPGTEDYDRLKRWIEKNAWSYDDDVIVLDGTPEAHAQIDQRRGKRAARYRRQFLNEYGVFSVRDLEKRWPFL</sequence>
<dbReference type="AlphaFoldDB" id="A0A2X0MX64"/>
<feature type="region of interest" description="Disordered" evidence="1">
    <location>
        <begin position="477"/>
        <end position="744"/>
    </location>
</feature>
<feature type="compositionally biased region" description="Polar residues" evidence="1">
    <location>
        <begin position="1028"/>
        <end position="1044"/>
    </location>
</feature>
<feature type="region of interest" description="Disordered" evidence="1">
    <location>
        <begin position="17"/>
        <end position="40"/>
    </location>
</feature>
<reference evidence="2 3" key="1">
    <citation type="submission" date="2016-11" db="EMBL/GenBank/DDBJ databases">
        <authorList>
            <person name="Jaros S."/>
            <person name="Januszkiewicz K."/>
            <person name="Wedrychowicz H."/>
        </authorList>
    </citation>
    <scope>NUCLEOTIDE SEQUENCE [LARGE SCALE GENOMIC DNA]</scope>
</reference>
<evidence type="ECO:0000313" key="2">
    <source>
        <dbReference type="EMBL" id="SGY72883.1"/>
    </source>
</evidence>
<dbReference type="STRING" id="796604.A0A2X0MX64"/>
<feature type="region of interest" description="Disordered" evidence="1">
    <location>
        <begin position="937"/>
        <end position="1074"/>
    </location>
</feature>
<feature type="compositionally biased region" description="Polar residues" evidence="1">
    <location>
        <begin position="995"/>
        <end position="1017"/>
    </location>
</feature>
<feature type="compositionally biased region" description="Polar residues" evidence="1">
    <location>
        <begin position="618"/>
        <end position="630"/>
    </location>
</feature>
<feature type="compositionally biased region" description="Low complexity" evidence="1">
    <location>
        <begin position="353"/>
        <end position="364"/>
    </location>
</feature>
<feature type="compositionally biased region" description="Pro residues" evidence="1">
    <location>
        <begin position="679"/>
        <end position="693"/>
    </location>
</feature>
<organism evidence="2 3">
    <name type="scientific">Microbotryum silenes-dioicae</name>
    <dbReference type="NCBI Taxonomy" id="796604"/>
    <lineage>
        <taxon>Eukaryota</taxon>
        <taxon>Fungi</taxon>
        <taxon>Dikarya</taxon>
        <taxon>Basidiomycota</taxon>
        <taxon>Pucciniomycotina</taxon>
        <taxon>Microbotryomycetes</taxon>
        <taxon>Microbotryales</taxon>
        <taxon>Microbotryaceae</taxon>
        <taxon>Microbotryum</taxon>
    </lineage>
</organism>
<feature type="compositionally biased region" description="Low complexity" evidence="1">
    <location>
        <begin position="658"/>
        <end position="669"/>
    </location>
</feature>
<name>A0A2X0MX64_9BASI</name>
<feature type="compositionally biased region" description="Basic and acidic residues" evidence="1">
    <location>
        <begin position="336"/>
        <end position="346"/>
    </location>
</feature>
<proteinExistence type="predicted"/>
<feature type="compositionally biased region" description="Basic and acidic residues" evidence="1">
    <location>
        <begin position="937"/>
        <end position="951"/>
    </location>
</feature>
<feature type="compositionally biased region" description="Acidic residues" evidence="1">
    <location>
        <begin position="152"/>
        <end position="164"/>
    </location>
</feature>
<feature type="compositionally biased region" description="Low complexity" evidence="1">
    <location>
        <begin position="125"/>
        <end position="137"/>
    </location>
</feature>